<name>A0A090TEA3_9VIBR</name>
<evidence type="ECO:0000313" key="1">
    <source>
        <dbReference type="EMBL" id="GAL37089.1"/>
    </source>
</evidence>
<dbReference type="EMBL" id="BBMT01000014">
    <property type="protein sequence ID" value="GAL37089.1"/>
    <property type="molecule type" value="Genomic_DNA"/>
</dbReference>
<dbReference type="AlphaFoldDB" id="A0A090TEA3"/>
<organism evidence="1 2">
    <name type="scientific">Vibrio maritimus</name>
    <dbReference type="NCBI Taxonomy" id="990268"/>
    <lineage>
        <taxon>Bacteria</taxon>
        <taxon>Pseudomonadati</taxon>
        <taxon>Pseudomonadota</taxon>
        <taxon>Gammaproteobacteria</taxon>
        <taxon>Vibrionales</taxon>
        <taxon>Vibrionaceae</taxon>
        <taxon>Vibrio</taxon>
    </lineage>
</organism>
<accession>A0A090TEA3</accession>
<evidence type="ECO:0000313" key="2">
    <source>
        <dbReference type="Proteomes" id="UP000029224"/>
    </source>
</evidence>
<comment type="caution">
    <text evidence="1">The sequence shown here is derived from an EMBL/GenBank/DDBJ whole genome shotgun (WGS) entry which is preliminary data.</text>
</comment>
<sequence>MLHVFDAAMGRCMVAQLVNHALNQDLMLAEQAIFIDTRSA</sequence>
<keyword evidence="2" id="KW-1185">Reference proteome</keyword>
<reference evidence="1 2" key="1">
    <citation type="submission" date="2014-09" db="EMBL/GenBank/DDBJ databases">
        <title>Vibrio maritimus JCM 19240. (C210) whole genome shotgun sequence.</title>
        <authorList>
            <person name="Sawabe T."/>
            <person name="Meirelles P."/>
            <person name="Nakanishi M."/>
            <person name="Sayaka M."/>
            <person name="Hattori M."/>
            <person name="Ohkuma M."/>
        </authorList>
    </citation>
    <scope>NUCLEOTIDE SEQUENCE [LARGE SCALE GENOMIC DNA]</scope>
    <source>
        <strain evidence="1 2">JCM 19240</strain>
    </source>
</reference>
<proteinExistence type="predicted"/>
<protein>
    <submittedName>
        <fullName evidence="1">Uncharacterized protein</fullName>
    </submittedName>
</protein>
<dbReference type="Proteomes" id="UP000029224">
    <property type="component" value="Unassembled WGS sequence"/>
</dbReference>
<reference evidence="1 2" key="2">
    <citation type="submission" date="2014-09" db="EMBL/GenBank/DDBJ databases">
        <authorList>
            <consortium name="NBRP consortium"/>
            <person name="Sawabe T."/>
            <person name="Meirelles P."/>
            <person name="Nakanishi M."/>
            <person name="Sayaka M."/>
            <person name="Hattori M."/>
            <person name="Ohkuma M."/>
        </authorList>
    </citation>
    <scope>NUCLEOTIDE SEQUENCE [LARGE SCALE GENOMIC DNA]</scope>
    <source>
        <strain evidence="1 2">JCM 19240</strain>
    </source>
</reference>
<gene>
    <name evidence="1" type="ORF">JCM19240_3038</name>
</gene>